<reference evidence="18 19" key="1">
    <citation type="journal article" date="2012" name="Genome Biol.">
        <title>The genome of the polar eukaryotic microalga coccomyxa subellipsoidea reveals traits of cold adaptation.</title>
        <authorList>
            <person name="Blanc G."/>
            <person name="Agarkova I."/>
            <person name="Grimwood J."/>
            <person name="Kuo A."/>
            <person name="Brueggeman A."/>
            <person name="Dunigan D."/>
            <person name="Gurnon J."/>
            <person name="Ladunga I."/>
            <person name="Lindquist E."/>
            <person name="Lucas S."/>
            <person name="Pangilinan J."/>
            <person name="Proschold T."/>
            <person name="Salamov A."/>
            <person name="Schmutz J."/>
            <person name="Weeks D."/>
            <person name="Yamada T."/>
            <person name="Claverie J.M."/>
            <person name="Grigoriev I."/>
            <person name="Van Etten J."/>
            <person name="Lomsadze A."/>
            <person name="Borodovsky M."/>
        </authorList>
    </citation>
    <scope>NUCLEOTIDE SEQUENCE [LARGE SCALE GENOMIC DNA]</scope>
    <source>
        <strain evidence="18 19">C-169</strain>
    </source>
</reference>
<dbReference type="PANTHER" id="PTHR23163">
    <property type="entry name" value="RING FINGER PROTEIN-RELATED"/>
    <property type="match status" value="1"/>
</dbReference>
<dbReference type="RefSeq" id="XP_005650973.1">
    <property type="nucleotide sequence ID" value="XM_005650916.1"/>
</dbReference>
<dbReference type="GO" id="GO:0005634">
    <property type="term" value="C:nucleus"/>
    <property type="evidence" value="ECO:0007669"/>
    <property type="project" value="UniProtKB-SubCell"/>
</dbReference>
<feature type="coiled-coil region" evidence="15">
    <location>
        <begin position="377"/>
        <end position="483"/>
    </location>
</feature>
<feature type="coiled-coil region" evidence="15">
    <location>
        <begin position="6"/>
        <end position="40"/>
    </location>
</feature>
<evidence type="ECO:0000256" key="14">
    <source>
        <dbReference type="RuleBase" id="RU365038"/>
    </source>
</evidence>
<comment type="similarity">
    <text evidence="4 14">Belongs to the BRE1 family.</text>
</comment>
<dbReference type="PROSITE" id="PS50089">
    <property type="entry name" value="ZF_RING_2"/>
    <property type="match status" value="1"/>
</dbReference>
<evidence type="ECO:0000256" key="6">
    <source>
        <dbReference type="ARBA" id="ARBA00022723"/>
    </source>
</evidence>
<dbReference type="Proteomes" id="UP000007264">
    <property type="component" value="Unassembled WGS sequence"/>
</dbReference>
<feature type="compositionally biased region" description="Polar residues" evidence="16">
    <location>
        <begin position="70"/>
        <end position="86"/>
    </location>
</feature>
<comment type="subcellular location">
    <subcellularLocation>
        <location evidence="2 14">Nucleus</location>
    </subcellularLocation>
</comment>
<keyword evidence="7 13" id="KW-0863">Zinc-finger</keyword>
<dbReference type="CDD" id="cd16499">
    <property type="entry name" value="RING-HC_Bre1-like"/>
    <property type="match status" value="1"/>
</dbReference>
<comment type="pathway">
    <text evidence="3 14">Protein modification; protein ubiquitination.</text>
</comment>
<dbReference type="SUPFAM" id="SSF57850">
    <property type="entry name" value="RING/U-box"/>
    <property type="match status" value="1"/>
</dbReference>
<dbReference type="PROSITE" id="PS00518">
    <property type="entry name" value="ZF_RING_1"/>
    <property type="match status" value="1"/>
</dbReference>
<dbReference type="OrthoDB" id="10266039at2759"/>
<dbReference type="EMBL" id="AGSI01000002">
    <property type="protein sequence ID" value="EIE26429.1"/>
    <property type="molecule type" value="Genomic_DNA"/>
</dbReference>
<keyword evidence="5 14" id="KW-0808">Transferase</keyword>
<feature type="coiled-coil region" evidence="15">
    <location>
        <begin position="518"/>
        <end position="634"/>
    </location>
</feature>
<gene>
    <name evidence="18" type="ORF">COCSUDRAFT_46084</name>
</gene>
<evidence type="ECO:0000256" key="13">
    <source>
        <dbReference type="PROSITE-ProRule" id="PRU00175"/>
    </source>
</evidence>
<dbReference type="GO" id="GO:0016567">
    <property type="term" value="P:protein ubiquitination"/>
    <property type="evidence" value="ECO:0007669"/>
    <property type="project" value="UniProtKB-UniRule"/>
</dbReference>
<keyword evidence="8 14" id="KW-0833">Ubl conjugation pathway</keyword>
<name>I0Z710_COCSC</name>
<evidence type="ECO:0000256" key="2">
    <source>
        <dbReference type="ARBA" id="ARBA00004123"/>
    </source>
</evidence>
<proteinExistence type="inferred from homology"/>
<dbReference type="Gene3D" id="1.10.287.1490">
    <property type="match status" value="1"/>
</dbReference>
<evidence type="ECO:0000256" key="5">
    <source>
        <dbReference type="ARBA" id="ARBA00022679"/>
    </source>
</evidence>
<keyword evidence="12 14" id="KW-0539">Nucleus</keyword>
<keyword evidence="19" id="KW-1185">Reference proteome</keyword>
<dbReference type="InterPro" id="IPR013083">
    <property type="entry name" value="Znf_RING/FYVE/PHD"/>
</dbReference>
<evidence type="ECO:0000256" key="16">
    <source>
        <dbReference type="SAM" id="MobiDB-lite"/>
    </source>
</evidence>
<evidence type="ECO:0000256" key="7">
    <source>
        <dbReference type="ARBA" id="ARBA00022771"/>
    </source>
</evidence>
<feature type="region of interest" description="Disordered" evidence="16">
    <location>
        <begin position="67"/>
        <end position="92"/>
    </location>
</feature>
<dbReference type="GO" id="GO:0033503">
    <property type="term" value="C:HULC complex"/>
    <property type="evidence" value="ECO:0007669"/>
    <property type="project" value="TreeGrafter"/>
</dbReference>
<dbReference type="EC" id="2.3.2.27" evidence="14"/>
<dbReference type="GO" id="GO:0008270">
    <property type="term" value="F:zinc ion binding"/>
    <property type="evidence" value="ECO:0007669"/>
    <property type="project" value="UniProtKB-KW"/>
</dbReference>
<keyword evidence="10 14" id="KW-0156">Chromatin regulator</keyword>
<organism evidence="18 19">
    <name type="scientific">Coccomyxa subellipsoidea (strain C-169)</name>
    <name type="common">Green microalga</name>
    <dbReference type="NCBI Taxonomy" id="574566"/>
    <lineage>
        <taxon>Eukaryota</taxon>
        <taxon>Viridiplantae</taxon>
        <taxon>Chlorophyta</taxon>
        <taxon>core chlorophytes</taxon>
        <taxon>Trebouxiophyceae</taxon>
        <taxon>Trebouxiophyceae incertae sedis</taxon>
        <taxon>Coccomyxaceae</taxon>
        <taxon>Coccomyxa</taxon>
        <taxon>Coccomyxa subellipsoidea</taxon>
    </lineage>
</organism>
<evidence type="ECO:0000256" key="11">
    <source>
        <dbReference type="ARBA" id="ARBA00023054"/>
    </source>
</evidence>
<dbReference type="AlphaFoldDB" id="I0Z710"/>
<dbReference type="SMART" id="SM00184">
    <property type="entry name" value="RING"/>
    <property type="match status" value="1"/>
</dbReference>
<evidence type="ECO:0000259" key="17">
    <source>
        <dbReference type="PROSITE" id="PS50089"/>
    </source>
</evidence>
<dbReference type="GO" id="GO:0061630">
    <property type="term" value="F:ubiquitin protein ligase activity"/>
    <property type="evidence" value="ECO:0007669"/>
    <property type="project" value="UniProtKB-EC"/>
</dbReference>
<feature type="coiled-coil region" evidence="15">
    <location>
        <begin position="667"/>
        <end position="771"/>
    </location>
</feature>
<dbReference type="STRING" id="574566.I0Z710"/>
<evidence type="ECO:0000313" key="18">
    <source>
        <dbReference type="EMBL" id="EIE26429.1"/>
    </source>
</evidence>
<evidence type="ECO:0000256" key="15">
    <source>
        <dbReference type="SAM" id="Coils"/>
    </source>
</evidence>
<comment type="catalytic activity">
    <reaction evidence="1 14">
        <text>S-ubiquitinyl-[E2 ubiquitin-conjugating enzyme]-L-cysteine + [acceptor protein]-L-lysine = [E2 ubiquitin-conjugating enzyme]-L-cysteine + N(6)-ubiquitinyl-[acceptor protein]-L-lysine.</text>
        <dbReference type="EC" id="2.3.2.27"/>
    </reaction>
</comment>
<evidence type="ECO:0000256" key="10">
    <source>
        <dbReference type="ARBA" id="ARBA00022853"/>
    </source>
</evidence>
<evidence type="ECO:0000256" key="4">
    <source>
        <dbReference type="ARBA" id="ARBA00005555"/>
    </source>
</evidence>
<evidence type="ECO:0000256" key="1">
    <source>
        <dbReference type="ARBA" id="ARBA00000900"/>
    </source>
</evidence>
<evidence type="ECO:0000256" key="3">
    <source>
        <dbReference type="ARBA" id="ARBA00004906"/>
    </source>
</evidence>
<protein>
    <recommendedName>
        <fullName evidence="14">E3 ubiquitin protein ligase</fullName>
        <ecNumber evidence="14">2.3.2.27</ecNumber>
    </recommendedName>
</protein>
<dbReference type="InterPro" id="IPR001841">
    <property type="entry name" value="Znf_RING"/>
</dbReference>
<dbReference type="UniPathway" id="UPA00143"/>
<evidence type="ECO:0000256" key="8">
    <source>
        <dbReference type="ARBA" id="ARBA00022786"/>
    </source>
</evidence>
<dbReference type="eggNOG" id="KOG0978">
    <property type="taxonomic scope" value="Eukaryota"/>
</dbReference>
<keyword evidence="6 14" id="KW-0479">Metal-binding</keyword>
<accession>I0Z710</accession>
<dbReference type="Gene3D" id="3.30.40.10">
    <property type="entry name" value="Zinc/RING finger domain, C3HC4 (zinc finger)"/>
    <property type="match status" value="1"/>
</dbReference>
<sequence length="845" mass="94749">MLTYQNGKLSAQLEVQRKEIAALEAKVSQMDNKQIDYEQTLSCVDRLWTQLNDDILFLTKRTALEEDTSEAPSHSGQDHLTSNGSSPGKGAQTISDPFLQRLVWSHSAASKAVAAKSKELTEDATEVETALLRRSESTKACLARLLDLQSQQEQRVADLASRLGKDAEVALQDEVKRALSEAAAGRRELDAQKAINRALDEQQRTLEDQRMKDEVTIRDLTNELADKSEEVAATQRKLLLARTNNVADGPPLPCKPEVKQEASALHPNDNNAAAALDAEENRKLLEKREAELDAEKESNLKLQREVRGMQESIAKGSFVPESQLYQQAQREIHAAREDAERQRLLISTLQQERAVLQSRQQSQELQVKQGEHAMRMLALANKREQDLEKELQRARAASDDADLKWQVERHRMGQTRTLAELQQHVEALQKEKKVLQANVAQHKAAADRAALARQEAQSLLTALKAKEIEVEHLQQRLAEKDGHIAEARTSEEEAKVKAQNLQVFVEVLLNCSEDPREILDIRASEARLEAQVDNLQSRLSGPQHRAALDASKHSEVKAKQEADALRKDNDGLRLEITKLERQAAELQSELASAKETSGAYVQEIEVISDAFEEMQKQNQRLLQQMTERDEVSNQLVTERIKSGHTAAAHKQEQAAAAAARLRAEQSAAMLQERVNDLHTKLQASIEEAAALRERSHGLAVQLEGAAREAREATEALRSREAALEAAQKAASDRKRAADEEADCLARERVKRQRLEEDIKVANSKVERLRKSSSGGGGGDAEELEYMRTQLRCNVCHERQKDVIITKCWHIFCSHCIRKNLESRNRKCPGCGTPFGQHDVKQFFFT</sequence>
<evidence type="ECO:0000256" key="9">
    <source>
        <dbReference type="ARBA" id="ARBA00022833"/>
    </source>
</evidence>
<feature type="coiled-coil region" evidence="15">
    <location>
        <begin position="275"/>
        <end position="352"/>
    </location>
</feature>
<feature type="coiled-coil region" evidence="15">
    <location>
        <begin position="189"/>
        <end position="237"/>
    </location>
</feature>
<evidence type="ECO:0000256" key="12">
    <source>
        <dbReference type="ARBA" id="ARBA00023242"/>
    </source>
</evidence>
<dbReference type="Pfam" id="PF13923">
    <property type="entry name" value="zf-C3HC4_2"/>
    <property type="match status" value="1"/>
</dbReference>
<dbReference type="InterPro" id="IPR017907">
    <property type="entry name" value="Znf_RING_CS"/>
</dbReference>
<dbReference type="PANTHER" id="PTHR23163:SF0">
    <property type="entry name" value="E3 UBIQUITIN-PROTEIN LIGASE BRE1"/>
    <property type="match status" value="1"/>
</dbReference>
<dbReference type="GO" id="GO:0006325">
    <property type="term" value="P:chromatin organization"/>
    <property type="evidence" value="ECO:0007669"/>
    <property type="project" value="UniProtKB-KW"/>
</dbReference>
<evidence type="ECO:0000313" key="19">
    <source>
        <dbReference type="Proteomes" id="UP000007264"/>
    </source>
</evidence>
<dbReference type="InterPro" id="IPR013956">
    <property type="entry name" value="E3_ubiquit_lig_Bre1"/>
</dbReference>
<keyword evidence="9 14" id="KW-0862">Zinc</keyword>
<comment type="caution">
    <text evidence="18">The sequence shown here is derived from an EMBL/GenBank/DDBJ whole genome shotgun (WGS) entry which is preliminary data.</text>
</comment>
<dbReference type="GeneID" id="17045024"/>
<feature type="domain" description="RING-type" evidence="17">
    <location>
        <begin position="792"/>
        <end position="830"/>
    </location>
</feature>
<keyword evidence="11 14" id="KW-0175">Coiled coil</keyword>
<dbReference type="KEGG" id="csl:COCSUDRAFT_46084"/>